<comment type="caution">
    <text evidence="2">The sequence shown here is derived from an EMBL/GenBank/DDBJ whole genome shotgun (WGS) entry which is preliminary data.</text>
</comment>
<dbReference type="RefSeq" id="WP_187581094.1">
    <property type="nucleotide sequence ID" value="NZ_JACLHY010000001.1"/>
</dbReference>
<dbReference type="InterPro" id="IPR000866">
    <property type="entry name" value="AhpC/TSA"/>
</dbReference>
<proteinExistence type="predicted"/>
<name>A0ABR7QGV7_9FLAO</name>
<dbReference type="Proteomes" id="UP000618952">
    <property type="component" value="Unassembled WGS sequence"/>
</dbReference>
<evidence type="ECO:0000259" key="1">
    <source>
        <dbReference type="Pfam" id="PF00578"/>
    </source>
</evidence>
<evidence type="ECO:0000313" key="2">
    <source>
        <dbReference type="EMBL" id="MBC8766402.1"/>
    </source>
</evidence>
<dbReference type="PANTHER" id="PTHR42852:SF13">
    <property type="entry name" value="PROTEIN DIPZ"/>
    <property type="match status" value="1"/>
</dbReference>
<reference evidence="2 3" key="1">
    <citation type="submission" date="2020-08" db="EMBL/GenBank/DDBJ databases">
        <title>Arenibacter gaetbuli sp. nov., isolated from a sand dune.</title>
        <authorList>
            <person name="Park S."/>
            <person name="Yoon J.-H."/>
        </authorList>
    </citation>
    <scope>NUCLEOTIDE SEQUENCE [LARGE SCALE GENOMIC DNA]</scope>
    <source>
        <strain evidence="2 3">BSSL-BM3</strain>
    </source>
</reference>
<feature type="domain" description="Alkyl hydroperoxide reductase subunit C/ Thiol specific antioxidant" evidence="1">
    <location>
        <begin position="29"/>
        <end position="145"/>
    </location>
</feature>
<organism evidence="2 3">
    <name type="scientific">Arenibacter arenosicollis</name>
    <dbReference type="NCBI Taxonomy" id="2762274"/>
    <lineage>
        <taxon>Bacteria</taxon>
        <taxon>Pseudomonadati</taxon>
        <taxon>Bacteroidota</taxon>
        <taxon>Flavobacteriia</taxon>
        <taxon>Flavobacteriales</taxon>
        <taxon>Flavobacteriaceae</taxon>
        <taxon>Arenibacter</taxon>
    </lineage>
</organism>
<evidence type="ECO:0000313" key="3">
    <source>
        <dbReference type="Proteomes" id="UP000618952"/>
    </source>
</evidence>
<dbReference type="Gene3D" id="3.40.30.10">
    <property type="entry name" value="Glutaredoxin"/>
    <property type="match status" value="1"/>
</dbReference>
<dbReference type="InterPro" id="IPR050553">
    <property type="entry name" value="Thioredoxin_ResA/DsbE_sf"/>
</dbReference>
<protein>
    <submittedName>
        <fullName evidence="2">Redoxin domain-containing protein</fullName>
    </submittedName>
</protein>
<accession>A0ABR7QGV7</accession>
<gene>
    <name evidence="2" type="ORF">H4O18_00220</name>
</gene>
<sequence>MSDSTLDDKNIFKAREFGVAQWIDASGNITKAIKLSDFQGKFKVVYCFQSWCQGCHSRGFPALKEMVTALKDNRNIVFLSIQTVFEGHDTNTYDKILETQNQYDLKIPFGHDPGDESSNNISKIMINYRTGGTPWFILIDQHDNLVFADFHLNVQNAINFLRTI</sequence>
<dbReference type="EMBL" id="JACLHY010000001">
    <property type="protein sequence ID" value="MBC8766402.1"/>
    <property type="molecule type" value="Genomic_DNA"/>
</dbReference>
<dbReference type="PANTHER" id="PTHR42852">
    <property type="entry name" value="THIOL:DISULFIDE INTERCHANGE PROTEIN DSBE"/>
    <property type="match status" value="1"/>
</dbReference>
<dbReference type="SUPFAM" id="SSF52833">
    <property type="entry name" value="Thioredoxin-like"/>
    <property type="match status" value="1"/>
</dbReference>
<keyword evidence="3" id="KW-1185">Reference proteome</keyword>
<dbReference type="Pfam" id="PF00578">
    <property type="entry name" value="AhpC-TSA"/>
    <property type="match status" value="1"/>
</dbReference>
<dbReference type="InterPro" id="IPR036249">
    <property type="entry name" value="Thioredoxin-like_sf"/>
</dbReference>